<dbReference type="InterPro" id="IPR028082">
    <property type="entry name" value="Peripla_BP_I"/>
</dbReference>
<evidence type="ECO:0000259" key="6">
    <source>
        <dbReference type="Pfam" id="PF01094"/>
    </source>
</evidence>
<evidence type="ECO:0000313" key="7">
    <source>
        <dbReference type="EMBL" id="KAG9352820.1"/>
    </source>
</evidence>
<comment type="subcellular location">
    <subcellularLocation>
        <location evidence="1">Membrane</location>
    </subcellularLocation>
</comment>
<gene>
    <name evidence="7" type="ORF">JZ751_017396</name>
</gene>
<dbReference type="InterPro" id="IPR050726">
    <property type="entry name" value="mGluR"/>
</dbReference>
<reference evidence="7" key="1">
    <citation type="thesis" date="2021" institute="BYU ScholarsArchive" country="Provo, UT, USA">
        <title>Applications of and Algorithms for Genome Assembly and Genomic Analyses with an Emphasis on Marine Teleosts.</title>
        <authorList>
            <person name="Pickett B.D."/>
        </authorList>
    </citation>
    <scope>NUCLEOTIDE SEQUENCE</scope>
    <source>
        <strain evidence="7">HI-2016</strain>
    </source>
</reference>
<dbReference type="AlphaFoldDB" id="A0A8T2PKS1"/>
<proteinExistence type="predicted"/>
<keyword evidence="5" id="KW-0325">Glycoprotein</keyword>
<dbReference type="InterPro" id="IPR001828">
    <property type="entry name" value="ANF_lig-bd_rcpt"/>
</dbReference>
<dbReference type="OrthoDB" id="425344at2759"/>
<keyword evidence="2" id="KW-0812">Transmembrane</keyword>
<feature type="domain" description="Receptor ligand binding region" evidence="6">
    <location>
        <begin position="23"/>
        <end position="85"/>
    </location>
</feature>
<dbReference type="Gene3D" id="3.40.50.2300">
    <property type="match status" value="1"/>
</dbReference>
<accession>A0A8T2PKS1</accession>
<dbReference type="PANTHER" id="PTHR24060">
    <property type="entry name" value="METABOTROPIC GLUTAMATE RECEPTOR"/>
    <property type="match status" value="1"/>
</dbReference>
<evidence type="ECO:0000313" key="8">
    <source>
        <dbReference type="Proteomes" id="UP000824540"/>
    </source>
</evidence>
<keyword evidence="3" id="KW-1133">Transmembrane helix</keyword>
<evidence type="ECO:0000256" key="1">
    <source>
        <dbReference type="ARBA" id="ARBA00004370"/>
    </source>
</evidence>
<organism evidence="7 8">
    <name type="scientific">Albula glossodonta</name>
    <name type="common">roundjaw bonefish</name>
    <dbReference type="NCBI Taxonomy" id="121402"/>
    <lineage>
        <taxon>Eukaryota</taxon>
        <taxon>Metazoa</taxon>
        <taxon>Chordata</taxon>
        <taxon>Craniata</taxon>
        <taxon>Vertebrata</taxon>
        <taxon>Euteleostomi</taxon>
        <taxon>Actinopterygii</taxon>
        <taxon>Neopterygii</taxon>
        <taxon>Teleostei</taxon>
        <taxon>Albuliformes</taxon>
        <taxon>Albulidae</taxon>
        <taxon>Albula</taxon>
    </lineage>
</organism>
<dbReference type="EMBL" id="JAFBMS010000004">
    <property type="protein sequence ID" value="KAG9352820.1"/>
    <property type="molecule type" value="Genomic_DNA"/>
</dbReference>
<dbReference type="Proteomes" id="UP000824540">
    <property type="component" value="Unassembled WGS sequence"/>
</dbReference>
<dbReference type="GO" id="GO:0016020">
    <property type="term" value="C:membrane"/>
    <property type="evidence" value="ECO:0007669"/>
    <property type="project" value="UniProtKB-SubCell"/>
</dbReference>
<evidence type="ECO:0000256" key="5">
    <source>
        <dbReference type="ARBA" id="ARBA00023180"/>
    </source>
</evidence>
<dbReference type="Pfam" id="PF01094">
    <property type="entry name" value="ANF_receptor"/>
    <property type="match status" value="1"/>
</dbReference>
<keyword evidence="4" id="KW-0472">Membrane</keyword>
<protein>
    <recommendedName>
        <fullName evidence="6">Receptor ligand binding region domain-containing protein</fullName>
    </recommendedName>
</protein>
<keyword evidence="8" id="KW-1185">Reference proteome</keyword>
<evidence type="ECO:0000256" key="4">
    <source>
        <dbReference type="ARBA" id="ARBA00023136"/>
    </source>
</evidence>
<evidence type="ECO:0000256" key="2">
    <source>
        <dbReference type="ARBA" id="ARBA00022692"/>
    </source>
</evidence>
<name>A0A8T2PKS1_9TELE</name>
<evidence type="ECO:0000256" key="3">
    <source>
        <dbReference type="ARBA" id="ARBA00022989"/>
    </source>
</evidence>
<dbReference type="SUPFAM" id="SSF53822">
    <property type="entry name" value="Periplasmic binding protein-like I"/>
    <property type="match status" value="1"/>
</dbReference>
<comment type="caution">
    <text evidence="7">The sequence shown here is derived from an EMBL/GenBank/DDBJ whole genome shotgun (WGS) entry which is preliminary data.</text>
</comment>
<sequence length="133" mass="15029">MNAQLYVDPIIEMQFPPHHERIGKDSAYEQEDKVQFVIDAVYTMAHALHNMHKELCPGHVGLCPKMDPINGTMLLKFIRNTSFSGECTEPDDWPKSLITGESLTSQLQQVLNTESGLKSNQLESCCRQVRPAE</sequence>